<dbReference type="InterPro" id="IPR012675">
    <property type="entry name" value="Beta-grasp_dom_sf"/>
</dbReference>
<dbReference type="CDD" id="cd00207">
    <property type="entry name" value="fer2"/>
    <property type="match status" value="1"/>
</dbReference>
<dbReference type="InterPro" id="IPR036010">
    <property type="entry name" value="2Fe-2S_ferredoxin-like_sf"/>
</dbReference>
<dbReference type="InterPro" id="IPR017927">
    <property type="entry name" value="FAD-bd_FR_type"/>
</dbReference>
<dbReference type="InterPro" id="IPR008333">
    <property type="entry name" value="Cbr1-like_FAD-bd_dom"/>
</dbReference>
<evidence type="ECO:0000259" key="4">
    <source>
        <dbReference type="PROSITE" id="PS51085"/>
    </source>
</evidence>
<dbReference type="SUPFAM" id="SSF63380">
    <property type="entry name" value="Riboflavin synthase domain-like"/>
    <property type="match status" value="1"/>
</dbReference>
<accession>A0A1C3K8L0</accession>
<sequence length="348" mass="37904">MSFQVTVLPSQHTFTADAGQTLLDAALAAGIVLPYSCRNGACSTCKGRVVSGDFEAGGTPAQILSTEEIAQGYTLFCQAHARSDMVLESKEVRLASDIQIRKLPARVMTLERAAPDVTVLTLQLPATEPFRYYAGQYIEVILKDGRRRSYSMASPPGTGGPLELHIRHLPGGVFTDHVFGAGATQMKEREIMRLEGPLGSFFLREDSDAPIVLLASGTGFAPVKAIVEHMQLAGIRRPVRLYWGGRRPQDLYMHALAEGWAAQIPDFQYIPVVSQALPEDNWTGRTGFVHEAVMQDLPDLSGWQVYACGTPLMVDAARRDFGARCQLPEEAFFADAFTSEADVAALKG</sequence>
<dbReference type="GO" id="GO:0016491">
    <property type="term" value="F:oxidoreductase activity"/>
    <property type="evidence" value="ECO:0007669"/>
    <property type="project" value="InterPro"/>
</dbReference>
<dbReference type="PRINTS" id="PR00371">
    <property type="entry name" value="FPNCR"/>
</dbReference>
<comment type="cofactor">
    <cofactor evidence="3">
        <name>[2Fe-2S] cluster</name>
        <dbReference type="ChEBI" id="CHEBI:190135"/>
    </cofactor>
</comment>
<comment type="cofactor">
    <cofactor evidence="1">
        <name>FAD</name>
        <dbReference type="ChEBI" id="CHEBI:57692"/>
    </cofactor>
</comment>
<name>A0A1C3K8L0_9BURK</name>
<dbReference type="STRING" id="1851544.ODI_02151"/>
<protein>
    <submittedName>
        <fullName evidence="6">2-polyprenylphenol hydroxylase and related flavodoxin oxidoreductases / CDP-6-deoxy-delta-3,4-glucoseen reductase-like</fullName>
    </submittedName>
</protein>
<evidence type="ECO:0000256" key="2">
    <source>
        <dbReference type="ARBA" id="ARBA00022714"/>
    </source>
</evidence>
<reference evidence="7 8" key="2">
    <citation type="submission" date="2017-08" db="EMBL/GenBank/DDBJ databases">
        <authorList>
            <person name="de Groot N.N."/>
        </authorList>
    </citation>
    <scope>NUCLEOTIDE SEQUENCE [LARGE SCALE GENOMIC DNA]</scope>
    <source>
        <strain evidence="7">Orrdi1</strain>
    </source>
</reference>
<evidence type="ECO:0000313" key="8">
    <source>
        <dbReference type="Proteomes" id="UP000078558"/>
    </source>
</evidence>
<dbReference type="InterPro" id="IPR001041">
    <property type="entry name" value="2Fe-2S_ferredoxin-type"/>
</dbReference>
<dbReference type="InterPro" id="IPR017938">
    <property type="entry name" value="Riboflavin_synthase-like_b-brl"/>
</dbReference>
<reference evidence="6 8" key="1">
    <citation type="submission" date="2016-06" db="EMBL/GenBank/DDBJ databases">
        <authorList>
            <person name="Kjaerup R.B."/>
            <person name="Dalgaard T.S."/>
            <person name="Juul-Madsen H.R."/>
        </authorList>
    </citation>
    <scope>NUCLEOTIDE SEQUENCE [LARGE SCALE GENOMIC DNA]</scope>
    <source>
        <strain evidence="6">Orrdi1</strain>
    </source>
</reference>
<dbReference type="PANTHER" id="PTHR47354">
    <property type="entry name" value="NADH OXIDOREDUCTASE HCR"/>
    <property type="match status" value="1"/>
</dbReference>
<dbReference type="Gene3D" id="3.10.20.30">
    <property type="match status" value="1"/>
</dbReference>
<keyword evidence="2" id="KW-0479">Metal-binding</keyword>
<dbReference type="InterPro" id="IPR039261">
    <property type="entry name" value="FNR_nucleotide-bd"/>
</dbReference>
<feature type="domain" description="FAD-binding FR-type" evidence="5">
    <location>
        <begin position="100"/>
        <end position="204"/>
    </location>
</feature>
<dbReference type="GO" id="GO:0051537">
    <property type="term" value="F:2 iron, 2 sulfur cluster binding"/>
    <property type="evidence" value="ECO:0007669"/>
    <property type="project" value="UniProtKB-KW"/>
</dbReference>
<keyword evidence="8" id="KW-1185">Reference proteome</keyword>
<dbReference type="PRINTS" id="PR00410">
    <property type="entry name" value="PHEHYDRXLASE"/>
</dbReference>
<dbReference type="InterPro" id="IPR001709">
    <property type="entry name" value="Flavoprot_Pyr_Nucl_cyt_Rdtase"/>
</dbReference>
<proteinExistence type="predicted"/>
<dbReference type="KEGG" id="odi:ODI_R1927"/>
<dbReference type="Gene3D" id="3.40.50.80">
    <property type="entry name" value="Nucleotide-binding domain of ferredoxin-NADP reductase (FNR) module"/>
    <property type="match status" value="1"/>
</dbReference>
<organism evidence="6 8">
    <name type="scientific">Orrella dioscoreae</name>
    <dbReference type="NCBI Taxonomy" id="1851544"/>
    <lineage>
        <taxon>Bacteria</taxon>
        <taxon>Pseudomonadati</taxon>
        <taxon>Pseudomonadota</taxon>
        <taxon>Betaproteobacteria</taxon>
        <taxon>Burkholderiales</taxon>
        <taxon>Alcaligenaceae</taxon>
        <taxon>Orrella</taxon>
    </lineage>
</organism>
<evidence type="ECO:0000256" key="3">
    <source>
        <dbReference type="ARBA" id="ARBA00034078"/>
    </source>
</evidence>
<dbReference type="PROSITE" id="PS00197">
    <property type="entry name" value="2FE2S_FER_1"/>
    <property type="match status" value="1"/>
</dbReference>
<dbReference type="Gene3D" id="2.40.30.10">
    <property type="entry name" value="Translation factors"/>
    <property type="match status" value="1"/>
</dbReference>
<dbReference type="InterPro" id="IPR006058">
    <property type="entry name" value="2Fe2S_fd_BS"/>
</dbReference>
<dbReference type="EMBL" id="LT907988">
    <property type="protein sequence ID" value="SOE49218.1"/>
    <property type="molecule type" value="Genomic_DNA"/>
</dbReference>
<dbReference type="InterPro" id="IPR001433">
    <property type="entry name" value="OxRdtase_FAD/NAD-bd"/>
</dbReference>
<dbReference type="CDD" id="cd06189">
    <property type="entry name" value="flavin_oxioreductase"/>
    <property type="match status" value="1"/>
</dbReference>
<dbReference type="Proteomes" id="UP000078558">
    <property type="component" value="Chromosome I"/>
</dbReference>
<dbReference type="Pfam" id="PF00970">
    <property type="entry name" value="FAD_binding_6"/>
    <property type="match status" value="1"/>
</dbReference>
<keyword evidence="2" id="KW-0408">Iron</keyword>
<evidence type="ECO:0000313" key="6">
    <source>
        <dbReference type="EMBL" id="SBT27859.1"/>
    </source>
</evidence>
<dbReference type="Pfam" id="PF00111">
    <property type="entry name" value="Fer2"/>
    <property type="match status" value="1"/>
</dbReference>
<dbReference type="SUPFAM" id="SSF54292">
    <property type="entry name" value="2Fe-2S ferredoxin-like"/>
    <property type="match status" value="1"/>
</dbReference>
<dbReference type="InterPro" id="IPR050415">
    <property type="entry name" value="MRET"/>
</dbReference>
<evidence type="ECO:0000259" key="5">
    <source>
        <dbReference type="PROSITE" id="PS51384"/>
    </source>
</evidence>
<dbReference type="RefSeq" id="WP_067760111.1">
    <property type="nucleotide sequence ID" value="NZ_LT907988.1"/>
</dbReference>
<evidence type="ECO:0000313" key="7">
    <source>
        <dbReference type="EMBL" id="SOE49218.1"/>
    </source>
</evidence>
<feature type="domain" description="2Fe-2S ferredoxin-type" evidence="4">
    <location>
        <begin position="3"/>
        <end position="93"/>
    </location>
</feature>
<gene>
    <name evidence="6" type="ORF">ODI_02151</name>
    <name evidence="7" type="ORF">ODI_R1927</name>
</gene>
<dbReference type="PANTHER" id="PTHR47354:SF5">
    <property type="entry name" value="PROTEIN RFBI"/>
    <property type="match status" value="1"/>
</dbReference>
<evidence type="ECO:0000256" key="1">
    <source>
        <dbReference type="ARBA" id="ARBA00001974"/>
    </source>
</evidence>
<dbReference type="OrthoDB" id="9806195at2"/>
<dbReference type="SUPFAM" id="SSF52343">
    <property type="entry name" value="Ferredoxin reductase-like, C-terminal NADP-linked domain"/>
    <property type="match status" value="1"/>
</dbReference>
<dbReference type="AlphaFoldDB" id="A0A1C3K8L0"/>
<dbReference type="PROSITE" id="PS51384">
    <property type="entry name" value="FAD_FR"/>
    <property type="match status" value="1"/>
</dbReference>
<dbReference type="PROSITE" id="PS51085">
    <property type="entry name" value="2FE2S_FER_2"/>
    <property type="match status" value="1"/>
</dbReference>
<dbReference type="Pfam" id="PF00175">
    <property type="entry name" value="NAD_binding_1"/>
    <property type="match status" value="1"/>
</dbReference>
<keyword evidence="2" id="KW-0411">Iron-sulfur</keyword>
<keyword evidence="2" id="KW-0001">2Fe-2S</keyword>
<dbReference type="EMBL" id="FLRC01000056">
    <property type="protein sequence ID" value="SBT27859.1"/>
    <property type="molecule type" value="Genomic_DNA"/>
</dbReference>